<dbReference type="EMBL" id="UINC01015351">
    <property type="protein sequence ID" value="SVA64712.1"/>
    <property type="molecule type" value="Genomic_DNA"/>
</dbReference>
<reference evidence="1" key="1">
    <citation type="submission" date="2018-05" db="EMBL/GenBank/DDBJ databases">
        <authorList>
            <person name="Lanie J.A."/>
            <person name="Ng W.-L."/>
            <person name="Kazmierczak K.M."/>
            <person name="Andrzejewski T.M."/>
            <person name="Davidsen T.M."/>
            <person name="Wayne K.J."/>
            <person name="Tettelin H."/>
            <person name="Glass J.I."/>
            <person name="Rusch D."/>
            <person name="Podicherti R."/>
            <person name="Tsui H.-C.T."/>
            <person name="Winkler M.E."/>
        </authorList>
    </citation>
    <scope>NUCLEOTIDE SEQUENCE</scope>
</reference>
<proteinExistence type="predicted"/>
<evidence type="ECO:0000313" key="1">
    <source>
        <dbReference type="EMBL" id="SVA64712.1"/>
    </source>
</evidence>
<dbReference type="AlphaFoldDB" id="A0A381XJM4"/>
<name>A0A381XJM4_9ZZZZ</name>
<organism evidence="1">
    <name type="scientific">marine metagenome</name>
    <dbReference type="NCBI Taxonomy" id="408172"/>
    <lineage>
        <taxon>unclassified sequences</taxon>
        <taxon>metagenomes</taxon>
        <taxon>ecological metagenomes</taxon>
    </lineage>
</organism>
<sequence>MATMIDGESYLGQVLVRPLSESGDITIYLWPVRCLKSKMGGPTFGVDVKGEEVIRYDPHGPRGHWHKGGYDKLGAGGSHVEFPDNVRDVEGQIAWGLDQIKENGAEMLADAGFPDAAKALNLDMVAQAQDAIKDRLAEDPKLLSRAIEQGLIAA</sequence>
<accession>A0A381XJM4</accession>
<gene>
    <name evidence="1" type="ORF">METZ01_LOCUS117566</name>
</gene>
<protein>
    <submittedName>
        <fullName evidence="1">Uncharacterized protein</fullName>
    </submittedName>
</protein>